<dbReference type="AlphaFoldDB" id="A0A6M3LTL9"/>
<accession>A0A6M3LTL9</accession>
<dbReference type="EMBL" id="MT143441">
    <property type="protein sequence ID" value="QJA96864.1"/>
    <property type="molecule type" value="Genomic_DNA"/>
</dbReference>
<name>A0A6M3LTL9_9ZZZZ</name>
<evidence type="ECO:0000313" key="2">
    <source>
        <dbReference type="EMBL" id="QJA96864.1"/>
    </source>
</evidence>
<evidence type="ECO:0000313" key="1">
    <source>
        <dbReference type="EMBL" id="QJA68957.1"/>
    </source>
</evidence>
<gene>
    <name evidence="1" type="ORF">MM415A05289_0009</name>
    <name evidence="2" type="ORF">MM415B07206_0003</name>
</gene>
<proteinExistence type="predicted"/>
<reference evidence="2" key="1">
    <citation type="submission" date="2020-03" db="EMBL/GenBank/DDBJ databases">
        <title>The deep terrestrial virosphere.</title>
        <authorList>
            <person name="Holmfeldt K."/>
            <person name="Nilsson E."/>
            <person name="Simone D."/>
            <person name="Lopez-Fernandez M."/>
            <person name="Wu X."/>
            <person name="de Brujin I."/>
            <person name="Lundin D."/>
            <person name="Andersson A."/>
            <person name="Bertilsson S."/>
            <person name="Dopson M."/>
        </authorList>
    </citation>
    <scope>NUCLEOTIDE SEQUENCE</scope>
    <source>
        <strain evidence="1">MM415A05289</strain>
        <strain evidence="2">MM415B07206</strain>
    </source>
</reference>
<dbReference type="EMBL" id="MT141664">
    <property type="protein sequence ID" value="QJA68957.1"/>
    <property type="molecule type" value="Genomic_DNA"/>
</dbReference>
<protein>
    <submittedName>
        <fullName evidence="2">Uncharacterized protein</fullName>
    </submittedName>
</protein>
<sequence length="45" mass="5240">MDKHDDITPEEQEEIRNREILHAEAHVAMKMEQIGTPLSRLLEGK</sequence>
<organism evidence="2">
    <name type="scientific">viral metagenome</name>
    <dbReference type="NCBI Taxonomy" id="1070528"/>
    <lineage>
        <taxon>unclassified sequences</taxon>
        <taxon>metagenomes</taxon>
        <taxon>organismal metagenomes</taxon>
    </lineage>
</organism>